<dbReference type="AlphaFoldDB" id="A0A8C6N5D0"/>
<reference evidence="8" key="1">
    <citation type="submission" date="2025-08" db="UniProtKB">
        <authorList>
            <consortium name="Ensembl"/>
        </authorList>
    </citation>
    <scope>IDENTIFICATION</scope>
</reference>
<sequence>MQALLFLMALLLPSRAGAEIIGCVESRPYSHPYMAYLEISTERNYTVNCGGFLIAPQFVMTAEHCSGREITVTLGEHDVNKTESTQQKIKGERQIAYPKYNFSSKLHDIMLLKLEEQAELTSAVDVISLPGRSDLIKPRKMCLTAGWGLTGVADPSSDTLRKVKLRIMDEEVCVGSPRRKRSPYEGDSGGPLLCAGMAHGIVSHDCEDAKLPAVFTRISSYVPWINKVIKSM</sequence>
<keyword evidence="6" id="KW-0732">Signal</keyword>
<dbReference type="InterPro" id="IPR009003">
    <property type="entry name" value="Peptidase_S1_PA"/>
</dbReference>
<dbReference type="FunFam" id="2.40.10.10:FF:000005">
    <property type="entry name" value="Serine protease 37"/>
    <property type="match status" value="1"/>
</dbReference>
<evidence type="ECO:0000256" key="3">
    <source>
        <dbReference type="ARBA" id="ARBA00022825"/>
    </source>
</evidence>
<reference evidence="8" key="2">
    <citation type="submission" date="2025-09" db="UniProtKB">
        <authorList>
            <consortium name="Ensembl"/>
        </authorList>
    </citation>
    <scope>IDENTIFICATION</scope>
</reference>
<dbReference type="PROSITE" id="PS00135">
    <property type="entry name" value="TRYPSIN_SER"/>
    <property type="match status" value="1"/>
</dbReference>
<dbReference type="Ensembl" id="ENSMSIT00000047164.1">
    <property type="protein sequence ID" value="ENSMSIP00000037385.1"/>
    <property type="gene ID" value="ENSMSIG00000031150.1"/>
</dbReference>
<evidence type="ECO:0000313" key="9">
    <source>
        <dbReference type="Proteomes" id="UP000694415"/>
    </source>
</evidence>
<keyword evidence="5" id="KW-1015">Disulfide bond</keyword>
<organism evidence="8 9">
    <name type="scientific">Mus spicilegus</name>
    <name type="common">Mound-building mouse</name>
    <dbReference type="NCBI Taxonomy" id="10103"/>
    <lineage>
        <taxon>Eukaryota</taxon>
        <taxon>Metazoa</taxon>
        <taxon>Chordata</taxon>
        <taxon>Craniata</taxon>
        <taxon>Vertebrata</taxon>
        <taxon>Euteleostomi</taxon>
        <taxon>Mammalia</taxon>
        <taxon>Eutheria</taxon>
        <taxon>Euarchontoglires</taxon>
        <taxon>Glires</taxon>
        <taxon>Rodentia</taxon>
        <taxon>Myomorpha</taxon>
        <taxon>Muroidea</taxon>
        <taxon>Muridae</taxon>
        <taxon>Murinae</taxon>
        <taxon>Mus</taxon>
        <taxon>Mus</taxon>
    </lineage>
</organism>
<keyword evidence="1" id="KW-0645">Protease</keyword>
<feature type="chain" id="PRO_5034828107" description="Peptidase S1 domain-containing protein" evidence="6">
    <location>
        <begin position="19"/>
        <end position="232"/>
    </location>
</feature>
<dbReference type="Gene3D" id="2.40.10.10">
    <property type="entry name" value="Trypsin-like serine proteases"/>
    <property type="match status" value="2"/>
</dbReference>
<evidence type="ECO:0000256" key="2">
    <source>
        <dbReference type="ARBA" id="ARBA00022801"/>
    </source>
</evidence>
<keyword evidence="2" id="KW-0378">Hydrolase</keyword>
<name>A0A8C6N5D0_MUSSI</name>
<dbReference type="Proteomes" id="UP000694415">
    <property type="component" value="Unplaced"/>
</dbReference>
<evidence type="ECO:0000313" key="8">
    <source>
        <dbReference type="Ensembl" id="ENSMSIP00000037385.1"/>
    </source>
</evidence>
<dbReference type="PROSITE" id="PS50240">
    <property type="entry name" value="TRYPSIN_DOM"/>
    <property type="match status" value="1"/>
</dbReference>
<accession>A0A8C6N5D0</accession>
<evidence type="ECO:0000259" key="7">
    <source>
        <dbReference type="PROSITE" id="PS50240"/>
    </source>
</evidence>
<dbReference type="GO" id="GO:0004252">
    <property type="term" value="F:serine-type endopeptidase activity"/>
    <property type="evidence" value="ECO:0007669"/>
    <property type="project" value="InterPro"/>
</dbReference>
<dbReference type="InterPro" id="IPR033116">
    <property type="entry name" value="TRYPSIN_SER"/>
</dbReference>
<dbReference type="GO" id="GO:0006508">
    <property type="term" value="P:proteolysis"/>
    <property type="evidence" value="ECO:0007669"/>
    <property type="project" value="UniProtKB-KW"/>
</dbReference>
<dbReference type="PRINTS" id="PR00722">
    <property type="entry name" value="CHYMOTRYPSIN"/>
</dbReference>
<dbReference type="InterPro" id="IPR001254">
    <property type="entry name" value="Trypsin_dom"/>
</dbReference>
<dbReference type="GO" id="GO:0005737">
    <property type="term" value="C:cytoplasm"/>
    <property type="evidence" value="ECO:0007669"/>
    <property type="project" value="TreeGrafter"/>
</dbReference>
<proteinExistence type="predicted"/>
<keyword evidence="3" id="KW-0720">Serine protease</keyword>
<evidence type="ECO:0000256" key="6">
    <source>
        <dbReference type="SAM" id="SignalP"/>
    </source>
</evidence>
<dbReference type="InterPro" id="IPR001314">
    <property type="entry name" value="Peptidase_S1A"/>
</dbReference>
<evidence type="ECO:0000256" key="5">
    <source>
        <dbReference type="ARBA" id="ARBA00023157"/>
    </source>
</evidence>
<dbReference type="CDD" id="cd00190">
    <property type="entry name" value="Tryp_SPc"/>
    <property type="match status" value="1"/>
</dbReference>
<dbReference type="Pfam" id="PF00089">
    <property type="entry name" value="Trypsin"/>
    <property type="match status" value="1"/>
</dbReference>
<dbReference type="SUPFAM" id="SSF50494">
    <property type="entry name" value="Trypsin-like serine proteases"/>
    <property type="match status" value="1"/>
</dbReference>
<evidence type="ECO:0000256" key="1">
    <source>
        <dbReference type="ARBA" id="ARBA00022670"/>
    </source>
</evidence>
<evidence type="ECO:0000256" key="4">
    <source>
        <dbReference type="ARBA" id="ARBA00023145"/>
    </source>
</evidence>
<dbReference type="InterPro" id="IPR043504">
    <property type="entry name" value="Peptidase_S1_PA_chymotrypsin"/>
</dbReference>
<dbReference type="PANTHER" id="PTHR24271:SF23">
    <property type="entry name" value="CHYMASE 2, MAST CELL-RELATED"/>
    <property type="match status" value="1"/>
</dbReference>
<keyword evidence="9" id="KW-1185">Reference proteome</keyword>
<feature type="domain" description="Peptidase S1" evidence="7">
    <location>
        <begin position="20"/>
        <end position="230"/>
    </location>
</feature>
<protein>
    <recommendedName>
        <fullName evidence="7">Peptidase S1 domain-containing protein</fullName>
    </recommendedName>
</protein>
<feature type="signal peptide" evidence="6">
    <location>
        <begin position="1"/>
        <end position="18"/>
    </location>
</feature>
<dbReference type="PANTHER" id="PTHR24271">
    <property type="entry name" value="KALLIKREIN-RELATED"/>
    <property type="match status" value="1"/>
</dbReference>
<keyword evidence="4" id="KW-0865">Zymogen</keyword>
<dbReference type="GeneTree" id="ENSGT01030000234551"/>
<dbReference type="GO" id="GO:0005615">
    <property type="term" value="C:extracellular space"/>
    <property type="evidence" value="ECO:0007669"/>
    <property type="project" value="TreeGrafter"/>
</dbReference>
<dbReference type="SMART" id="SM00020">
    <property type="entry name" value="Tryp_SPc"/>
    <property type="match status" value="1"/>
</dbReference>